<feature type="compositionally biased region" description="Low complexity" evidence="1">
    <location>
        <begin position="114"/>
        <end position="127"/>
    </location>
</feature>
<evidence type="ECO:0008006" key="3">
    <source>
        <dbReference type="Google" id="ProtNLM"/>
    </source>
</evidence>
<name>A0A7S1D8M9_CYCTE</name>
<proteinExistence type="predicted"/>
<protein>
    <recommendedName>
        <fullName evidence="3">Nuclear nucleic acid-binding protein C1D</fullName>
    </recommendedName>
</protein>
<dbReference type="AlphaFoldDB" id="A0A7S1D8M9"/>
<organism evidence="2">
    <name type="scientific">Cyclophora tenuis</name>
    <name type="common">Marine diatom</name>
    <dbReference type="NCBI Taxonomy" id="216820"/>
    <lineage>
        <taxon>Eukaryota</taxon>
        <taxon>Sar</taxon>
        <taxon>Stramenopiles</taxon>
        <taxon>Ochrophyta</taxon>
        <taxon>Bacillariophyta</taxon>
        <taxon>Fragilariophyceae</taxon>
        <taxon>Fragilariophycidae</taxon>
        <taxon>Cyclophorales</taxon>
        <taxon>Cyclophoraceae</taxon>
        <taxon>Cyclophora</taxon>
    </lineage>
</organism>
<reference evidence="2" key="1">
    <citation type="submission" date="2021-01" db="EMBL/GenBank/DDBJ databases">
        <authorList>
            <person name="Corre E."/>
            <person name="Pelletier E."/>
            <person name="Niang G."/>
            <person name="Scheremetjew M."/>
            <person name="Finn R."/>
            <person name="Kale V."/>
            <person name="Holt S."/>
            <person name="Cochrane G."/>
            <person name="Meng A."/>
            <person name="Brown T."/>
            <person name="Cohen L."/>
        </authorList>
    </citation>
    <scope>NUCLEOTIDE SEQUENCE</scope>
    <source>
        <strain evidence="2">ECT3854</strain>
    </source>
</reference>
<evidence type="ECO:0000256" key="1">
    <source>
        <dbReference type="SAM" id="MobiDB-lite"/>
    </source>
</evidence>
<gene>
    <name evidence="2" type="ORF">CTEN0397_LOCUS11700</name>
</gene>
<evidence type="ECO:0000313" key="2">
    <source>
        <dbReference type="EMBL" id="CAD8940634.1"/>
    </source>
</evidence>
<feature type="region of interest" description="Disordered" evidence="1">
    <location>
        <begin position="58"/>
        <end position="173"/>
    </location>
</feature>
<feature type="compositionally biased region" description="Basic and acidic residues" evidence="1">
    <location>
        <begin position="61"/>
        <end position="74"/>
    </location>
</feature>
<accession>A0A7S1D8M9</accession>
<sequence length="173" mass="18935">MTVKESVKALKQTDKALSEIGKELKPFILQLNDDDPAKKAEAQAVVALSVGTLRYMGARLNGKDEGRKPDDPLRQELNGMRKILVALQQKRKRQQNEEKEEEEASKMEEKSGPSLSSESQQAASVESPPKNAPTGKVIDKAASKRMVKAALGISGAAAVPDDKTAQRKRRRKS</sequence>
<dbReference type="EMBL" id="HBFW01018264">
    <property type="protein sequence ID" value="CAD8940634.1"/>
    <property type="molecule type" value="Transcribed_RNA"/>
</dbReference>